<comment type="similarity">
    <text evidence="1">Belongs to the oxoprolinase family.</text>
</comment>
<evidence type="ECO:0000313" key="7">
    <source>
        <dbReference type="Proteomes" id="UP000422736"/>
    </source>
</evidence>
<keyword evidence="7" id="KW-1185">Reference proteome</keyword>
<dbReference type="InterPro" id="IPR049517">
    <property type="entry name" value="ACX-like_C"/>
</dbReference>
<evidence type="ECO:0000259" key="4">
    <source>
        <dbReference type="Pfam" id="PF05378"/>
    </source>
</evidence>
<dbReference type="Pfam" id="PF19278">
    <property type="entry name" value="Hydant_A_C"/>
    <property type="match status" value="1"/>
</dbReference>
<protein>
    <submittedName>
        <fullName evidence="6">YKL215C</fullName>
    </submittedName>
</protein>
<feature type="domain" description="Hydantoinase A/oxoprolinase" evidence="2">
    <location>
        <begin position="236"/>
        <end position="529"/>
    </location>
</feature>
<dbReference type="PANTHER" id="PTHR11365">
    <property type="entry name" value="5-OXOPROLINASE RELATED"/>
    <property type="match status" value="1"/>
</dbReference>
<dbReference type="Pfam" id="PF01968">
    <property type="entry name" value="Hydantoinase_A"/>
    <property type="match status" value="1"/>
</dbReference>
<evidence type="ECO:0000256" key="1">
    <source>
        <dbReference type="ARBA" id="ARBA00010403"/>
    </source>
</evidence>
<dbReference type="InterPro" id="IPR002821">
    <property type="entry name" value="Hydantoinase_A"/>
</dbReference>
<dbReference type="Proteomes" id="UP000422736">
    <property type="component" value="Chromosome 4"/>
</dbReference>
<sequence>MSKIRIAIDRGGTFTDCIANPGSGNPDDDVVIKLLSVDPRNYPDAPLEGIRRLLEICEKKKIPRGQKLDISGVESIRMGTTLATNCALERTGERCALVTTKGFKDALVIGNQTRPDIFDLAIKRPGPLYETVVEIDERVTLTDVDSDDIISRKDKDLRVGKSGETVHILKKINEDEVRATLKILYATGIRSLAVSFLHSFTYQEHEQVVGRIAKEIGFEHISLSSEISPMIKFIPRANSAVADSYLTPVIKSYLNGIESGLSEAQDTRIQFMQSDGGLVDSHKFSGLRAILSGPAGGVVGYSATCYDPETNIPLIGFDMGGTSTDVSRFGDGKLEHIFETLTAGIVIQTPQLDINTVAAGGSSRLFWKNGLFKVGPESAAAHPGPACYRKGGPLTITDANLFLGRLVPELFPSIFGPNEDEPLDIEATTRAFEEMTDHINKDMGSSLAVDEVAYGFLKVANESMARPIRTLTEAKGHVISNHRLVSFGGAGGQHAVSIAETLGIDTVLIHRYSSILSAYGMFLADVVEEAREPCSYILDESSSNSMSLIYDKIDKLMQQCTQILLRQGFSEESIKIERFLNLRYEGTETSLMVSQDKDDNRGFAQKFHELHQAEFGFRFEDKNIIVDDVRVRATGLSNVRQEESIDAQLSKISSTLESEITLPEPLFTKPVMFENGWIETPVYSLDHLKIGSVVKGPAIIADGTQTNLLTPNSVGTILKSHIFIRIQENKPASSTTSNGVNSHDVVDPVLLSIFGHRFMDIAEQMGNQLRKTSVSTNVKERLDFSCALFDKDGNLVANAPHVPVHLGSMSTCIKKQAQLWKNKLNPGDSIVTNHPDVGGTHLPDITVITPSFDKTSGELIFYVASRAHHADIGGILPGSMPPNSKELFEEGAAIYSEKLVENGKFDEKKVVKLFFEDPAQYPGCSGSRKLADNISDLKAQIAANTKGIMLVSELVKEFGFNEIEKYMHAIQKNASDTVKKTLKIVAHQLMQSQENLSRDSNNDVAIFESSDFMDDGTKICLNITLDPANEKFTFDFTGTTPQVYGNLNAPEAITFSATLYVLRCLVNEEIPLNQGCLDPVDIIIPVGSVLSPRQGAAVVGGNVMTSQRVTDVILKALGVQADSQGDCNNLTFGNDNFGYYETICGGHGAGCFYWRKLPGQDESQVAWNGTSAVHTNMTNTRMTDVEIFERHYPVILRQFSIRSGSGGIGRFTGGNGVVRDIEFTEPVQASILSERRVNPPHGLNGGHDADRGVNLWVQNKTQSVVNLGGRNTINAQPGDRIIIMTPGGGGYGVPDA</sequence>
<gene>
    <name evidence="6" type="primary">OXP1</name>
    <name evidence="6" type="ORF">FIM1_2466</name>
</gene>
<feature type="domain" description="Hydantoinase/oxoprolinase N-terminal" evidence="4">
    <location>
        <begin position="5"/>
        <end position="217"/>
    </location>
</feature>
<dbReference type="EMBL" id="CP015057">
    <property type="protein sequence ID" value="QGN15770.1"/>
    <property type="molecule type" value="Genomic_DNA"/>
</dbReference>
<evidence type="ECO:0000313" key="6">
    <source>
        <dbReference type="EMBL" id="QGN15770.1"/>
    </source>
</evidence>
<dbReference type="InterPro" id="IPR008040">
    <property type="entry name" value="Hydant_A_N"/>
</dbReference>
<accession>A0ABX6ETW6</accession>
<evidence type="ECO:0000259" key="2">
    <source>
        <dbReference type="Pfam" id="PF01968"/>
    </source>
</evidence>
<organism evidence="6 7">
    <name type="scientific">Kluyveromyces marxianus</name>
    <name type="common">Yeast</name>
    <name type="synonym">Candida kefyr</name>
    <dbReference type="NCBI Taxonomy" id="4911"/>
    <lineage>
        <taxon>Eukaryota</taxon>
        <taxon>Fungi</taxon>
        <taxon>Dikarya</taxon>
        <taxon>Ascomycota</taxon>
        <taxon>Saccharomycotina</taxon>
        <taxon>Saccharomycetes</taxon>
        <taxon>Saccharomycetales</taxon>
        <taxon>Saccharomycetaceae</taxon>
        <taxon>Kluyveromyces</taxon>
    </lineage>
</organism>
<dbReference type="Pfam" id="PF02538">
    <property type="entry name" value="Hydantoinase_B"/>
    <property type="match status" value="1"/>
</dbReference>
<dbReference type="InterPro" id="IPR003692">
    <property type="entry name" value="Hydantoinase_B"/>
</dbReference>
<dbReference type="Pfam" id="PF05378">
    <property type="entry name" value="Hydant_A_N"/>
    <property type="match status" value="1"/>
</dbReference>
<evidence type="ECO:0000259" key="5">
    <source>
        <dbReference type="Pfam" id="PF19278"/>
    </source>
</evidence>
<dbReference type="InterPro" id="IPR045079">
    <property type="entry name" value="Oxoprolinase-like"/>
</dbReference>
<proteinExistence type="inferred from homology"/>
<reference evidence="6 7" key="2">
    <citation type="submission" date="2019-11" db="EMBL/GenBank/DDBJ databases">
        <authorList>
            <person name="Lu H."/>
        </authorList>
    </citation>
    <scope>NUCLEOTIDE SEQUENCE [LARGE SCALE GENOMIC DNA]</scope>
    <source>
        <strain evidence="6 7">FIM1</strain>
    </source>
</reference>
<evidence type="ECO:0000259" key="3">
    <source>
        <dbReference type="Pfam" id="PF02538"/>
    </source>
</evidence>
<feature type="domain" description="Acetophenone carboxylase-like C-terminal" evidence="5">
    <location>
        <begin position="668"/>
        <end position="728"/>
    </location>
</feature>
<dbReference type="PANTHER" id="PTHR11365:SF2">
    <property type="entry name" value="5-OXOPROLINASE"/>
    <property type="match status" value="1"/>
</dbReference>
<name>A0ABX6ETW6_KLUMA</name>
<reference evidence="6 7" key="1">
    <citation type="submission" date="2016-03" db="EMBL/GenBank/DDBJ databases">
        <title>How can Kluyveromyces marxianus grow so fast - potential evolutionary course in Saccharomyces Complex revealed by comparative genomics.</title>
        <authorList>
            <person name="Mo W."/>
            <person name="Lu W."/>
            <person name="Yang X."/>
            <person name="Qi J."/>
            <person name="Lv H."/>
        </authorList>
    </citation>
    <scope>NUCLEOTIDE SEQUENCE [LARGE SCALE GENOMIC DNA]</scope>
    <source>
        <strain evidence="6 7">FIM1</strain>
    </source>
</reference>
<feature type="domain" description="Hydantoinase B/oxoprolinase" evidence="3">
    <location>
        <begin position="747"/>
        <end position="1294"/>
    </location>
</feature>